<accession>A0A5N5ELK7</accession>
<gene>
    <name evidence="2" type="ORF">F5983_13575</name>
</gene>
<dbReference type="Pfam" id="PF16259">
    <property type="entry name" value="DUF4913"/>
    <property type="match status" value="1"/>
</dbReference>
<organism evidence="2 3">
    <name type="scientific">Streptomyces arboris</name>
    <dbReference type="NCBI Taxonomy" id="2600619"/>
    <lineage>
        <taxon>Bacteria</taxon>
        <taxon>Bacillati</taxon>
        <taxon>Actinomycetota</taxon>
        <taxon>Actinomycetes</taxon>
        <taxon>Kitasatosporales</taxon>
        <taxon>Streptomycetaceae</taxon>
        <taxon>Streptomyces</taxon>
    </lineage>
</organism>
<dbReference type="RefSeq" id="WP_151510539.1">
    <property type="nucleotide sequence ID" value="NZ_VYUA01000010.1"/>
</dbReference>
<protein>
    <submittedName>
        <fullName evidence="2">DUF4913 domain-containing protein</fullName>
    </submittedName>
</protein>
<feature type="region of interest" description="Disordered" evidence="1">
    <location>
        <begin position="93"/>
        <end position="112"/>
    </location>
</feature>
<dbReference type="EMBL" id="VYUA01000010">
    <property type="protein sequence ID" value="KAB2591859.1"/>
    <property type="molecule type" value="Genomic_DNA"/>
</dbReference>
<comment type="caution">
    <text evidence="2">The sequence shown here is derived from an EMBL/GenBank/DDBJ whole genome shotgun (WGS) entry which is preliminary data.</text>
</comment>
<sequence length="139" mass="15535">MIFASLVEFYDDYLSPIVRRRVDGVHLAWCPDWWTHPEAIARLATLWRAFEYLRHDAALGMSHWWLQHADPHLAALMHPLTGPFALCSGPEGHTAELGPLPGNPSPPEMWDHPAFSIHAAEKAAAQEREGAEVPEQNAG</sequence>
<evidence type="ECO:0000313" key="3">
    <source>
        <dbReference type="Proteomes" id="UP000326907"/>
    </source>
</evidence>
<name>A0A5N5ELK7_9ACTN</name>
<dbReference type="InterPro" id="IPR032584">
    <property type="entry name" value="DUF4913"/>
</dbReference>
<dbReference type="AlphaFoldDB" id="A0A5N5ELK7"/>
<keyword evidence="3" id="KW-1185">Reference proteome</keyword>
<proteinExistence type="predicted"/>
<dbReference type="Proteomes" id="UP000326907">
    <property type="component" value="Unassembled WGS sequence"/>
</dbReference>
<feature type="compositionally biased region" description="Basic and acidic residues" evidence="1">
    <location>
        <begin position="120"/>
        <end position="131"/>
    </location>
</feature>
<evidence type="ECO:0000256" key="1">
    <source>
        <dbReference type="SAM" id="MobiDB-lite"/>
    </source>
</evidence>
<feature type="region of interest" description="Disordered" evidence="1">
    <location>
        <begin position="120"/>
        <end position="139"/>
    </location>
</feature>
<reference evidence="2 3" key="1">
    <citation type="submission" date="2019-09" db="EMBL/GenBank/DDBJ databases">
        <authorList>
            <person name="Liu P."/>
        </authorList>
    </citation>
    <scope>NUCLEOTIDE SEQUENCE [LARGE SCALE GENOMIC DNA]</scope>
    <source>
        <strain evidence="2 3">TRM68085</strain>
    </source>
</reference>
<evidence type="ECO:0000313" key="2">
    <source>
        <dbReference type="EMBL" id="KAB2591859.1"/>
    </source>
</evidence>